<proteinExistence type="predicted"/>
<feature type="chain" id="PRO_5018228272" evidence="1">
    <location>
        <begin position="34"/>
        <end position="85"/>
    </location>
</feature>
<dbReference type="KEGG" id="sdd:D9753_23395"/>
<evidence type="ECO:0000313" key="2">
    <source>
        <dbReference type="EMBL" id="AYN41333.1"/>
    </source>
</evidence>
<reference evidence="2 3" key="1">
    <citation type="submission" date="2018-10" db="EMBL/GenBank/DDBJ databases">
        <title>The genome of Streptomyces dangxiongensis Z022.</title>
        <authorList>
            <person name="Zhang B."/>
        </authorList>
    </citation>
    <scope>NUCLEOTIDE SEQUENCE [LARGE SCALE GENOMIC DNA]</scope>
    <source>
        <strain evidence="2 3">Z022</strain>
    </source>
</reference>
<keyword evidence="3" id="KW-1185">Reference proteome</keyword>
<keyword evidence="1" id="KW-0732">Signal</keyword>
<dbReference type="RefSeq" id="WP_121788774.1">
    <property type="nucleotide sequence ID" value="NZ_CP033073.1"/>
</dbReference>
<name>A0A3G2JG34_9ACTN</name>
<sequence length="85" mass="8418">MKPLRARRLFAGSAVAVLLAGGAAIGAAGTASAATPVHVPTNRGCFDRGNGWFDNCDNFGNRGGNGNFFPSGVVGGGGVVVIVLS</sequence>
<dbReference type="AlphaFoldDB" id="A0A3G2JG34"/>
<gene>
    <name evidence="2" type="ORF">D9753_23395</name>
</gene>
<evidence type="ECO:0000256" key="1">
    <source>
        <dbReference type="SAM" id="SignalP"/>
    </source>
</evidence>
<evidence type="ECO:0000313" key="3">
    <source>
        <dbReference type="Proteomes" id="UP000268329"/>
    </source>
</evidence>
<dbReference type="EMBL" id="CP033073">
    <property type="protein sequence ID" value="AYN41333.1"/>
    <property type="molecule type" value="Genomic_DNA"/>
</dbReference>
<dbReference type="Proteomes" id="UP000268329">
    <property type="component" value="Chromosome"/>
</dbReference>
<feature type="signal peptide" evidence="1">
    <location>
        <begin position="1"/>
        <end position="33"/>
    </location>
</feature>
<protein>
    <submittedName>
        <fullName evidence="2">Uncharacterized protein</fullName>
    </submittedName>
</protein>
<accession>A0A3G2JG34</accession>
<organism evidence="2 3">
    <name type="scientific">Streptomyces dangxiongensis</name>
    <dbReference type="NCBI Taxonomy" id="1442032"/>
    <lineage>
        <taxon>Bacteria</taxon>
        <taxon>Bacillati</taxon>
        <taxon>Actinomycetota</taxon>
        <taxon>Actinomycetes</taxon>
        <taxon>Kitasatosporales</taxon>
        <taxon>Streptomycetaceae</taxon>
        <taxon>Streptomyces</taxon>
    </lineage>
</organism>